<evidence type="ECO:0000256" key="13">
    <source>
        <dbReference type="ARBA" id="ARBA00023102"/>
    </source>
</evidence>
<dbReference type="Pfam" id="PF01502">
    <property type="entry name" value="PRA-CH"/>
    <property type="match status" value="1"/>
</dbReference>
<evidence type="ECO:0000256" key="4">
    <source>
        <dbReference type="ARBA" id="ARBA00005169"/>
    </source>
</evidence>
<comment type="pathway">
    <text evidence="5 15">Amino-acid biosynthesis; L-histidine biosynthesis; L-histidine from 5-phospho-alpha-D-ribose 1-diphosphate: step 2/9.</text>
</comment>
<proteinExistence type="inferred from homology"/>
<dbReference type="CDD" id="cd11534">
    <property type="entry name" value="NTP-PPase_HisIE_like"/>
    <property type="match status" value="1"/>
</dbReference>
<dbReference type="GO" id="GO:0000105">
    <property type="term" value="P:L-histidine biosynthetic process"/>
    <property type="evidence" value="ECO:0007669"/>
    <property type="project" value="UniProtKB-UniRule"/>
</dbReference>
<evidence type="ECO:0000259" key="16">
    <source>
        <dbReference type="Pfam" id="PF01502"/>
    </source>
</evidence>
<keyword evidence="12 15" id="KW-0067">ATP-binding</keyword>
<dbReference type="Pfam" id="PF01503">
    <property type="entry name" value="PRA-PH"/>
    <property type="match status" value="1"/>
</dbReference>
<dbReference type="HAMAP" id="MF_01020">
    <property type="entry name" value="HisE"/>
    <property type="match status" value="1"/>
</dbReference>
<dbReference type="eggNOG" id="COG0139">
    <property type="taxonomic scope" value="Bacteria"/>
</dbReference>
<evidence type="ECO:0000256" key="6">
    <source>
        <dbReference type="ARBA" id="ARBA00007731"/>
    </source>
</evidence>
<dbReference type="GO" id="GO:0004635">
    <property type="term" value="F:phosphoribosyl-AMP cyclohydrolase activity"/>
    <property type="evidence" value="ECO:0007669"/>
    <property type="project" value="UniProtKB-UniRule"/>
</dbReference>
<dbReference type="FunFam" id="3.10.20.810:FF:000001">
    <property type="entry name" value="Histidine biosynthesis bifunctional protein HisIE"/>
    <property type="match status" value="1"/>
</dbReference>
<keyword evidence="8 15" id="KW-0963">Cytoplasm</keyword>
<organism evidence="17 18">
    <name type="scientific">Anaeroglobus geminatus F0357</name>
    <dbReference type="NCBI Taxonomy" id="861450"/>
    <lineage>
        <taxon>Bacteria</taxon>
        <taxon>Bacillati</taxon>
        <taxon>Bacillota</taxon>
        <taxon>Negativicutes</taxon>
        <taxon>Veillonellales</taxon>
        <taxon>Veillonellaceae</taxon>
        <taxon>Anaeroglobus</taxon>
    </lineage>
</organism>
<dbReference type="InterPro" id="IPR026660">
    <property type="entry name" value="PRA-CH"/>
</dbReference>
<sequence length="235" mass="26040">MEFVGIESVRFNEIGLVPAVIQESKSGKVLMVAYMNKESLAKTVETGETWFYSRSRQELWHKGAVSGHRQRVIAASVDCDGDTLLFQVEQTGAACHTGRKTCFYRGLCGLPGKDDRSLSVFSDLQDRIEKKRLHPTEKSYTAYLLETGTDKICKKIGEEAAEVIIAAKNVTVCADAAQLPQLREEAIGESADLFYHMAVLWEAVGLTVQDVAACLAARSRKEENKKETGHCDKTF</sequence>
<comment type="caution">
    <text evidence="17">The sequence shown here is derived from an EMBL/GenBank/DDBJ whole genome shotgun (WGS) entry which is preliminary data.</text>
</comment>
<dbReference type="NCBIfam" id="TIGR03188">
    <property type="entry name" value="histidine_hisI"/>
    <property type="match status" value="1"/>
</dbReference>
<dbReference type="RefSeq" id="WP_006790676.1">
    <property type="nucleotide sequence ID" value="NZ_JH417605.1"/>
</dbReference>
<evidence type="ECO:0000256" key="3">
    <source>
        <dbReference type="ARBA" id="ARBA00004496"/>
    </source>
</evidence>
<dbReference type="EC" id="3.5.4.19" evidence="15"/>
<dbReference type="eggNOG" id="COG0140">
    <property type="taxonomic scope" value="Bacteria"/>
</dbReference>
<dbReference type="NCBIfam" id="NF000768">
    <property type="entry name" value="PRK00051.1"/>
    <property type="match status" value="1"/>
</dbReference>
<dbReference type="InterPro" id="IPR021130">
    <property type="entry name" value="PRib-ATP_PPHydrolase-like"/>
</dbReference>
<dbReference type="InterPro" id="IPR023019">
    <property type="entry name" value="His_synth_HisIE"/>
</dbReference>
<dbReference type="GO" id="GO:0004636">
    <property type="term" value="F:phosphoribosyl-ATP diphosphatase activity"/>
    <property type="evidence" value="ECO:0007669"/>
    <property type="project" value="UniProtKB-UniRule"/>
</dbReference>
<name>G9YJ65_9FIRM</name>
<dbReference type="EMBL" id="AGCJ01000075">
    <property type="protein sequence ID" value="EHM38773.1"/>
    <property type="molecule type" value="Genomic_DNA"/>
</dbReference>
<evidence type="ECO:0000256" key="5">
    <source>
        <dbReference type="ARBA" id="ARBA00005204"/>
    </source>
</evidence>
<dbReference type="PATRIC" id="fig|861450.3.peg.1579"/>
<reference evidence="17 18" key="1">
    <citation type="submission" date="2011-08" db="EMBL/GenBank/DDBJ databases">
        <authorList>
            <person name="Weinstock G."/>
            <person name="Sodergren E."/>
            <person name="Clifton S."/>
            <person name="Fulton L."/>
            <person name="Fulton B."/>
            <person name="Courtney L."/>
            <person name="Fronick C."/>
            <person name="Harrison M."/>
            <person name="Strong C."/>
            <person name="Farmer C."/>
            <person name="Delahaunty K."/>
            <person name="Markovic C."/>
            <person name="Hall O."/>
            <person name="Minx P."/>
            <person name="Tomlinson C."/>
            <person name="Mitreva M."/>
            <person name="Hou S."/>
            <person name="Chen J."/>
            <person name="Wollam A."/>
            <person name="Pepin K.H."/>
            <person name="Johnson M."/>
            <person name="Bhonagiri V."/>
            <person name="Zhang X."/>
            <person name="Suruliraj S."/>
            <person name="Warren W."/>
            <person name="Chinwalla A."/>
            <person name="Mardis E.R."/>
            <person name="Wilson R.K."/>
        </authorList>
    </citation>
    <scope>NUCLEOTIDE SEQUENCE [LARGE SCALE GENOMIC DNA]</scope>
    <source>
        <strain evidence="17 18">F0357</strain>
    </source>
</reference>
<evidence type="ECO:0000256" key="2">
    <source>
        <dbReference type="ARBA" id="ARBA00001460"/>
    </source>
</evidence>
<dbReference type="PANTHER" id="PTHR42945:SF1">
    <property type="entry name" value="HISTIDINE BIOSYNTHESIS BIFUNCTIONAL PROTEIN HIS7"/>
    <property type="match status" value="1"/>
</dbReference>
<dbReference type="STRING" id="861450.HMPREF0080_01709"/>
<comment type="similarity">
    <text evidence="6 15">In the C-terminal section; belongs to the PRA-PH family.</text>
</comment>
<dbReference type="SUPFAM" id="SSF101386">
    <property type="entry name" value="all-alpha NTP pyrophosphatases"/>
    <property type="match status" value="1"/>
</dbReference>
<dbReference type="AlphaFoldDB" id="G9YJ65"/>
<accession>G9YJ65</accession>
<dbReference type="HAMAP" id="MF_01021">
    <property type="entry name" value="HisI"/>
    <property type="match status" value="1"/>
</dbReference>
<evidence type="ECO:0000256" key="15">
    <source>
        <dbReference type="HAMAP-Rule" id="MF_01019"/>
    </source>
</evidence>
<dbReference type="PANTHER" id="PTHR42945">
    <property type="entry name" value="HISTIDINE BIOSYNTHESIS BIFUNCTIONAL PROTEIN"/>
    <property type="match status" value="1"/>
</dbReference>
<evidence type="ECO:0000256" key="11">
    <source>
        <dbReference type="ARBA" id="ARBA00022801"/>
    </source>
</evidence>
<keyword evidence="11 15" id="KW-0378">Hydrolase</keyword>
<dbReference type="Proteomes" id="UP000005481">
    <property type="component" value="Unassembled WGS sequence"/>
</dbReference>
<comment type="subcellular location">
    <subcellularLocation>
        <location evidence="3 15">Cytoplasm</location>
    </subcellularLocation>
</comment>
<dbReference type="OrthoDB" id="9795769at2"/>
<keyword evidence="9 15" id="KW-0028">Amino-acid biosynthesis</keyword>
<evidence type="ECO:0000256" key="14">
    <source>
        <dbReference type="ARBA" id="ARBA00023268"/>
    </source>
</evidence>
<dbReference type="EC" id="3.6.1.31" evidence="15"/>
<evidence type="ECO:0000256" key="7">
    <source>
        <dbReference type="ARBA" id="ARBA00008299"/>
    </source>
</evidence>
<dbReference type="UniPathway" id="UPA00031">
    <property type="reaction ID" value="UER00007"/>
</dbReference>
<comment type="pathway">
    <text evidence="4 15">Amino-acid biosynthesis; L-histidine biosynthesis; L-histidine from 5-phospho-alpha-D-ribose 1-diphosphate: step 3/9.</text>
</comment>
<dbReference type="InterPro" id="IPR002496">
    <property type="entry name" value="PRib_AMP_CycHydrolase_dom"/>
</dbReference>
<evidence type="ECO:0000313" key="18">
    <source>
        <dbReference type="Proteomes" id="UP000005481"/>
    </source>
</evidence>
<dbReference type="InterPro" id="IPR008179">
    <property type="entry name" value="HisE"/>
</dbReference>
<keyword evidence="18" id="KW-1185">Reference proteome</keyword>
<evidence type="ECO:0000256" key="10">
    <source>
        <dbReference type="ARBA" id="ARBA00022741"/>
    </source>
</evidence>
<feature type="domain" description="Phosphoribosyl-AMP cyclohydrolase" evidence="16">
    <location>
        <begin position="31"/>
        <end position="104"/>
    </location>
</feature>
<dbReference type="GO" id="GO:0005737">
    <property type="term" value="C:cytoplasm"/>
    <property type="evidence" value="ECO:0007669"/>
    <property type="project" value="UniProtKB-SubCell"/>
</dbReference>
<dbReference type="HAMAP" id="MF_01019">
    <property type="entry name" value="HisIE"/>
    <property type="match status" value="1"/>
</dbReference>
<comment type="similarity">
    <text evidence="7 15">In the N-terminal section; belongs to the PRA-CH family.</text>
</comment>
<dbReference type="NCBIfam" id="NF002747">
    <property type="entry name" value="PRK02759.1"/>
    <property type="match status" value="1"/>
</dbReference>
<evidence type="ECO:0000256" key="8">
    <source>
        <dbReference type="ARBA" id="ARBA00022490"/>
    </source>
</evidence>
<feature type="region of interest" description="Phosphoribosyl-ATP pyrophosphohydrolase" evidence="15">
    <location>
        <begin position="121"/>
        <end position="235"/>
    </location>
</feature>
<dbReference type="InterPro" id="IPR038019">
    <property type="entry name" value="PRib_AMP_CycHydrolase_sf"/>
</dbReference>
<comment type="catalytic activity">
    <reaction evidence="1 15">
        <text>1-(5-phospho-beta-D-ribosyl)-5'-AMP + H2O = 1-(5-phospho-beta-D-ribosyl)-5-[(5-phospho-beta-D-ribosylamino)methylideneamino]imidazole-4-carboxamide</text>
        <dbReference type="Rhea" id="RHEA:20049"/>
        <dbReference type="ChEBI" id="CHEBI:15377"/>
        <dbReference type="ChEBI" id="CHEBI:58435"/>
        <dbReference type="ChEBI" id="CHEBI:59457"/>
        <dbReference type="EC" id="3.5.4.19"/>
    </reaction>
</comment>
<keyword evidence="14 15" id="KW-0511">Multifunctional enzyme</keyword>
<evidence type="ECO:0000313" key="17">
    <source>
        <dbReference type="EMBL" id="EHM38773.1"/>
    </source>
</evidence>
<evidence type="ECO:0000256" key="9">
    <source>
        <dbReference type="ARBA" id="ARBA00022605"/>
    </source>
</evidence>
<keyword evidence="13 15" id="KW-0368">Histidine biosynthesis</keyword>
<keyword evidence="10 15" id="KW-0547">Nucleotide-binding</keyword>
<dbReference type="HOGENOM" id="CLU_048577_3_1_9"/>
<dbReference type="Gene3D" id="1.10.287.1080">
    <property type="entry name" value="MazG-like"/>
    <property type="match status" value="1"/>
</dbReference>
<dbReference type="SUPFAM" id="SSF141734">
    <property type="entry name" value="HisI-like"/>
    <property type="match status" value="1"/>
</dbReference>
<comment type="catalytic activity">
    <reaction evidence="2 15">
        <text>1-(5-phospho-beta-D-ribosyl)-ATP + H2O = 1-(5-phospho-beta-D-ribosyl)-5'-AMP + diphosphate + H(+)</text>
        <dbReference type="Rhea" id="RHEA:22828"/>
        <dbReference type="ChEBI" id="CHEBI:15377"/>
        <dbReference type="ChEBI" id="CHEBI:15378"/>
        <dbReference type="ChEBI" id="CHEBI:33019"/>
        <dbReference type="ChEBI" id="CHEBI:59457"/>
        <dbReference type="ChEBI" id="CHEBI:73183"/>
        <dbReference type="EC" id="3.6.1.31"/>
    </reaction>
</comment>
<dbReference type="GO" id="GO:0005524">
    <property type="term" value="F:ATP binding"/>
    <property type="evidence" value="ECO:0007669"/>
    <property type="project" value="UniProtKB-KW"/>
</dbReference>
<dbReference type="Gene3D" id="3.10.20.810">
    <property type="entry name" value="Phosphoribosyl-AMP cyclohydrolase"/>
    <property type="match status" value="1"/>
</dbReference>
<feature type="region of interest" description="Phosphoribosyl-AMP cyclohydrolase" evidence="15">
    <location>
        <begin position="1"/>
        <end position="120"/>
    </location>
</feature>
<evidence type="ECO:0000256" key="1">
    <source>
        <dbReference type="ARBA" id="ARBA00000024"/>
    </source>
</evidence>
<protein>
    <recommendedName>
        <fullName evidence="15">Histidine biosynthesis bifunctional protein HisIE</fullName>
    </recommendedName>
    <domain>
        <recommendedName>
            <fullName evidence="15">Phosphoribosyl-AMP cyclohydrolase</fullName>
            <shortName evidence="15">PRA-CH</shortName>
            <ecNumber evidence="15">3.5.4.19</ecNumber>
        </recommendedName>
    </domain>
    <domain>
        <recommendedName>
            <fullName evidence="15">Phosphoribosyl-ATP pyrophosphatase</fullName>
            <shortName evidence="15">PRA-PH</shortName>
            <ecNumber evidence="15">3.6.1.31</ecNumber>
        </recommendedName>
    </domain>
</protein>
<evidence type="ECO:0000256" key="12">
    <source>
        <dbReference type="ARBA" id="ARBA00022840"/>
    </source>
</evidence>
<gene>
    <name evidence="15" type="primary">hisI</name>
    <name evidence="15" type="synonym">hisIE</name>
    <name evidence="17" type="ORF">HMPREF0080_01709</name>
</gene>